<dbReference type="InterPro" id="IPR055247">
    <property type="entry name" value="InsJ-like_HTH"/>
</dbReference>
<sequence>MPQKQKLSIEKKIEIIQDCLKERIGVNEAARRGGVSEETMRQWVCNYEADGAEAFLSHKNRVYSSELKQQAVEEYLSGKKSQLDICKKYHIRKQAQLRKWIQVYNAHGDFNSVKHSGGGSYMKQGRETTLEERIQIVREYIACGKNYSEMALKYQVSYQQVRTWTLRFEQMGKAGLEDRRGRRKKD</sequence>
<dbReference type="GO" id="GO:0004803">
    <property type="term" value="F:transposase activity"/>
    <property type="evidence" value="ECO:0007669"/>
    <property type="project" value="InterPro"/>
</dbReference>
<reference evidence="3" key="2">
    <citation type="submission" date="2021-04" db="EMBL/GenBank/DDBJ databases">
        <authorList>
            <person name="Gilroy R."/>
        </authorList>
    </citation>
    <scope>NUCLEOTIDE SEQUENCE</scope>
    <source>
        <strain evidence="3">ChiBcec16_6824</strain>
    </source>
</reference>
<proteinExistence type="inferred from homology"/>
<dbReference type="GO" id="GO:0043565">
    <property type="term" value="F:sequence-specific DNA binding"/>
    <property type="evidence" value="ECO:0007669"/>
    <property type="project" value="InterPro"/>
</dbReference>
<evidence type="ECO:0000313" key="3">
    <source>
        <dbReference type="EMBL" id="HIY22432.1"/>
    </source>
</evidence>
<gene>
    <name evidence="3" type="ORF">H9841_11110</name>
</gene>
<protein>
    <submittedName>
        <fullName evidence="3">Helix-turn-helix domain-containing protein</fullName>
    </submittedName>
</protein>
<dbReference type="SUPFAM" id="SSF48295">
    <property type="entry name" value="TrpR-like"/>
    <property type="match status" value="3"/>
</dbReference>
<dbReference type="AlphaFoldDB" id="A0A9D1YAN7"/>
<dbReference type="PANTHER" id="PTHR33795:SF1">
    <property type="entry name" value="INSERTION ELEMENT IS150 PROTEIN INSJ"/>
    <property type="match status" value="1"/>
</dbReference>
<dbReference type="Pfam" id="PF13518">
    <property type="entry name" value="HTH_28"/>
    <property type="match status" value="2"/>
</dbReference>
<comment type="caution">
    <text evidence="3">The sequence shown here is derived from an EMBL/GenBank/DDBJ whole genome shotgun (WGS) entry which is preliminary data.</text>
</comment>
<dbReference type="InterPro" id="IPR036388">
    <property type="entry name" value="WH-like_DNA-bd_sf"/>
</dbReference>
<comment type="similarity">
    <text evidence="1">Belongs to the IS150/IS1296 orfA family.</text>
</comment>
<dbReference type="Pfam" id="PF01527">
    <property type="entry name" value="HTH_Tnp_1"/>
    <property type="match status" value="1"/>
</dbReference>
<feature type="domain" description="Insertion element IS150 protein InsJ-like helix-turn-helix" evidence="2">
    <location>
        <begin position="132"/>
        <end position="184"/>
    </location>
</feature>
<organism evidence="3 4">
    <name type="scientific">Candidatus Flavonifractor merdigallinarum</name>
    <dbReference type="NCBI Taxonomy" id="2838589"/>
    <lineage>
        <taxon>Bacteria</taxon>
        <taxon>Bacillati</taxon>
        <taxon>Bacillota</taxon>
        <taxon>Clostridia</taxon>
        <taxon>Eubacteriales</taxon>
        <taxon>Oscillospiraceae</taxon>
        <taxon>Flavonifractor</taxon>
    </lineage>
</organism>
<name>A0A9D1YAN7_9FIRM</name>
<dbReference type="InterPro" id="IPR052057">
    <property type="entry name" value="IS150/IS1296_orfA-like"/>
</dbReference>
<dbReference type="Gene3D" id="1.10.10.10">
    <property type="entry name" value="Winged helix-like DNA-binding domain superfamily/Winged helix DNA-binding domain"/>
    <property type="match status" value="3"/>
</dbReference>
<dbReference type="PANTHER" id="PTHR33795">
    <property type="entry name" value="INSERTION ELEMENT IS150 PROTEIN INSJ"/>
    <property type="match status" value="1"/>
</dbReference>
<evidence type="ECO:0000313" key="4">
    <source>
        <dbReference type="Proteomes" id="UP000823868"/>
    </source>
</evidence>
<dbReference type="Proteomes" id="UP000823868">
    <property type="component" value="Unassembled WGS sequence"/>
</dbReference>
<dbReference type="EMBL" id="DXDX01000200">
    <property type="protein sequence ID" value="HIY22432.1"/>
    <property type="molecule type" value="Genomic_DNA"/>
</dbReference>
<dbReference type="InterPro" id="IPR010921">
    <property type="entry name" value="Trp_repressor/repl_initiator"/>
</dbReference>
<evidence type="ECO:0000259" key="2">
    <source>
        <dbReference type="Pfam" id="PF13518"/>
    </source>
</evidence>
<feature type="domain" description="Insertion element IS150 protein InsJ-like helix-turn-helix" evidence="2">
    <location>
        <begin position="68"/>
        <end position="108"/>
    </location>
</feature>
<reference evidence="3" key="1">
    <citation type="journal article" date="2021" name="PeerJ">
        <title>Extensive microbial diversity within the chicken gut microbiome revealed by metagenomics and culture.</title>
        <authorList>
            <person name="Gilroy R."/>
            <person name="Ravi A."/>
            <person name="Getino M."/>
            <person name="Pursley I."/>
            <person name="Horton D.L."/>
            <person name="Alikhan N.F."/>
            <person name="Baker D."/>
            <person name="Gharbi K."/>
            <person name="Hall N."/>
            <person name="Watson M."/>
            <person name="Adriaenssens E.M."/>
            <person name="Foster-Nyarko E."/>
            <person name="Jarju S."/>
            <person name="Secka A."/>
            <person name="Antonio M."/>
            <person name="Oren A."/>
            <person name="Chaudhuri R.R."/>
            <person name="La Ragione R."/>
            <person name="Hildebrand F."/>
            <person name="Pallen M.J."/>
        </authorList>
    </citation>
    <scope>NUCLEOTIDE SEQUENCE</scope>
    <source>
        <strain evidence="3">ChiBcec16_6824</strain>
    </source>
</reference>
<evidence type="ECO:0000256" key="1">
    <source>
        <dbReference type="ARBA" id="ARBA00038232"/>
    </source>
</evidence>
<dbReference type="InterPro" id="IPR002514">
    <property type="entry name" value="Transposase_8"/>
</dbReference>
<accession>A0A9D1YAN7</accession>
<dbReference type="GO" id="GO:0006313">
    <property type="term" value="P:DNA transposition"/>
    <property type="evidence" value="ECO:0007669"/>
    <property type="project" value="InterPro"/>
</dbReference>